<evidence type="ECO:0000256" key="5">
    <source>
        <dbReference type="ARBA" id="ARBA00023306"/>
    </source>
</evidence>
<dbReference type="PANTHER" id="PTHR10507">
    <property type="entry name" value="CDC45-RELATED PROTEIN"/>
    <property type="match status" value="1"/>
</dbReference>
<dbReference type="EMBL" id="JARBJD010000275">
    <property type="protein sequence ID" value="KAK2945046.1"/>
    <property type="molecule type" value="Genomic_DNA"/>
</dbReference>
<keyword evidence="8" id="KW-1185">Reference proteome</keyword>
<name>A0ABQ9WZS7_9EUKA</name>
<feature type="compositionally biased region" description="Basic and acidic residues" evidence="6">
    <location>
        <begin position="603"/>
        <end position="612"/>
    </location>
</feature>
<comment type="subcellular location">
    <subcellularLocation>
        <location evidence="1">Nucleus</location>
    </subcellularLocation>
</comment>
<keyword evidence="3" id="KW-0235">DNA replication</keyword>
<accession>A0ABQ9WZS7</accession>
<comment type="similarity">
    <text evidence="2">Belongs to the CDC45 family.</text>
</comment>
<keyword evidence="4" id="KW-0539">Nucleus</keyword>
<dbReference type="InterPro" id="IPR003874">
    <property type="entry name" value="CDC45"/>
</dbReference>
<evidence type="ECO:0000256" key="1">
    <source>
        <dbReference type="ARBA" id="ARBA00004123"/>
    </source>
</evidence>
<evidence type="ECO:0000313" key="7">
    <source>
        <dbReference type="EMBL" id="KAK2945046.1"/>
    </source>
</evidence>
<dbReference type="Pfam" id="PF02724">
    <property type="entry name" value="CDC45"/>
    <property type="match status" value="1"/>
</dbReference>
<evidence type="ECO:0000256" key="6">
    <source>
        <dbReference type="SAM" id="MobiDB-lite"/>
    </source>
</evidence>
<dbReference type="GO" id="GO:0051301">
    <property type="term" value="P:cell division"/>
    <property type="evidence" value="ECO:0007669"/>
    <property type="project" value="UniProtKB-KW"/>
</dbReference>
<feature type="compositionally biased region" description="Acidic residues" evidence="6">
    <location>
        <begin position="638"/>
        <end position="697"/>
    </location>
</feature>
<evidence type="ECO:0000313" key="8">
    <source>
        <dbReference type="Proteomes" id="UP001281761"/>
    </source>
</evidence>
<protein>
    <submittedName>
        <fullName evidence="7">Cell division control protein 45</fullName>
    </submittedName>
</protein>
<reference evidence="7 8" key="1">
    <citation type="journal article" date="2022" name="bioRxiv">
        <title>Genomics of Preaxostyla Flagellates Illuminates Evolutionary Transitions and the Path Towards Mitochondrial Loss.</title>
        <authorList>
            <person name="Novak L.V.F."/>
            <person name="Treitli S.C."/>
            <person name="Pyrih J."/>
            <person name="Halakuc P."/>
            <person name="Pipaliya S.V."/>
            <person name="Vacek V."/>
            <person name="Brzon O."/>
            <person name="Soukal P."/>
            <person name="Eme L."/>
            <person name="Dacks J.B."/>
            <person name="Karnkowska A."/>
            <person name="Elias M."/>
            <person name="Hampl V."/>
        </authorList>
    </citation>
    <scope>NUCLEOTIDE SEQUENCE [LARGE SCALE GENOMIC DNA]</scope>
    <source>
        <strain evidence="7">NAU3</strain>
        <tissue evidence="7">Gut</tissue>
    </source>
</reference>
<evidence type="ECO:0000256" key="3">
    <source>
        <dbReference type="ARBA" id="ARBA00022705"/>
    </source>
</evidence>
<organism evidence="7 8">
    <name type="scientific">Blattamonas nauphoetae</name>
    <dbReference type="NCBI Taxonomy" id="2049346"/>
    <lineage>
        <taxon>Eukaryota</taxon>
        <taxon>Metamonada</taxon>
        <taxon>Preaxostyla</taxon>
        <taxon>Oxymonadida</taxon>
        <taxon>Blattamonas</taxon>
    </lineage>
</organism>
<sequence length="697" mass="79474">MATLLTPESPYGVVILLNCGNTINLEKRMNHLIQDRLLVIIDSNRPFRLENAFAESQSLLIVDDGSGQEALETLTQNETVTEEAKQKYYEFSFHGIPSAHILHTLANELDMDRNDTLWAGIVGLTYSMLRQRIDETEYSTLFKDLRPEIQRLNTFNSIELLTPVTLSHSSHDIDGIIPIFDYPLTLYRHWSLSESIQHTHKVAANLHTWADYNQTAAKSLIAAIGVPLLEADKDFRDMPERNKISVDTFFFAQDDGESSFKSKLPPQEIRQLSRSKTEEQIRVEVRRKYKLYPVETAVRKKKAAKHYSASDYVYSLMGLLDGTWEDNRKSKASSSGDQNSQEEHLNLEWRKSFFRALDALSENGDKLVEEGIKQYKLIQQTVIETGKSILRSKKLITSSLRHVTLNPSIGITHFNHLQTLNGIVSLSHFLLDIFEENTPTKRGEHSPIFDPKPLIVAVPHPHISEKLLVVASCPRSYAVGGRTPFTQSFRRAAQKARCEKSTVGFEGTAIILNRERTHLFIDALEFPQYSDIAVKARQEIRHGFRLRFETDDSSDDDADEEEEGEELGSEDTNEEEDGAEDDDTLLLDDEYKTQFQRGGALDEGMREFERQAKYLGKQPFKADSSEDDPKGRLRTEEPLEDSDFDDEDEGIEEVEADGFIVDENEEDEEDDSEDNDLADQVEVVEGEEEEEDSEHEQ</sequence>
<keyword evidence="7" id="KW-0132">Cell division</keyword>
<dbReference type="Proteomes" id="UP001281761">
    <property type="component" value="Unassembled WGS sequence"/>
</dbReference>
<proteinExistence type="inferred from homology"/>
<evidence type="ECO:0000256" key="4">
    <source>
        <dbReference type="ARBA" id="ARBA00023242"/>
    </source>
</evidence>
<dbReference type="PANTHER" id="PTHR10507:SF0">
    <property type="entry name" value="CELL DIVISION CONTROL PROTEIN 45 HOMOLOG"/>
    <property type="match status" value="1"/>
</dbReference>
<feature type="compositionally biased region" description="Acidic residues" evidence="6">
    <location>
        <begin position="551"/>
        <end position="588"/>
    </location>
</feature>
<comment type="caution">
    <text evidence="7">The sequence shown here is derived from an EMBL/GenBank/DDBJ whole genome shotgun (WGS) entry which is preliminary data.</text>
</comment>
<keyword evidence="5" id="KW-0131">Cell cycle</keyword>
<feature type="compositionally biased region" description="Basic and acidic residues" evidence="6">
    <location>
        <begin position="623"/>
        <end position="637"/>
    </location>
</feature>
<feature type="region of interest" description="Disordered" evidence="6">
    <location>
        <begin position="547"/>
        <end position="697"/>
    </location>
</feature>
<gene>
    <name evidence="7" type="ORF">BLNAU_20059</name>
</gene>
<evidence type="ECO:0000256" key="2">
    <source>
        <dbReference type="ARBA" id="ARBA00010727"/>
    </source>
</evidence>